<dbReference type="Gene3D" id="3.60.15.10">
    <property type="entry name" value="Ribonuclease Z/Hydroxyacylglutathione hydrolase-like"/>
    <property type="match status" value="1"/>
</dbReference>
<gene>
    <name evidence="3" type="ORF">DEIPH_ctg026orf0038</name>
</gene>
<evidence type="ECO:0000313" key="4">
    <source>
        <dbReference type="Proteomes" id="UP000020492"/>
    </source>
</evidence>
<dbReference type="STRING" id="1476583.DEIPH_ctg026orf0038"/>
<dbReference type="Pfam" id="PF00753">
    <property type="entry name" value="Lactamase_B"/>
    <property type="match status" value="1"/>
</dbReference>
<dbReference type="Proteomes" id="UP000020492">
    <property type="component" value="Unassembled WGS sequence"/>
</dbReference>
<dbReference type="SMART" id="SM00849">
    <property type="entry name" value="Lactamase_B"/>
    <property type="match status" value="1"/>
</dbReference>
<dbReference type="SUPFAM" id="SSF56281">
    <property type="entry name" value="Metallo-hydrolase/oxidoreductase"/>
    <property type="match status" value="1"/>
</dbReference>
<dbReference type="InterPro" id="IPR036866">
    <property type="entry name" value="RibonucZ/Hydroxyglut_hydro"/>
</dbReference>
<evidence type="ECO:0000259" key="2">
    <source>
        <dbReference type="SMART" id="SM00849"/>
    </source>
</evidence>
<dbReference type="PANTHER" id="PTHR42951">
    <property type="entry name" value="METALLO-BETA-LACTAMASE DOMAIN-CONTAINING"/>
    <property type="match status" value="1"/>
</dbReference>
<name>A0A016QQ00_9DEIO</name>
<reference evidence="3 4" key="1">
    <citation type="submission" date="2014-03" db="EMBL/GenBank/DDBJ databases">
        <title>Draft genome sequence of Deinococcus phoenicis 1P10ME.</title>
        <authorList>
            <person name="Stepanov V.G."/>
            <person name="Vaishampayan P."/>
            <person name="Venkateswaran K."/>
            <person name="Fox G.E."/>
        </authorList>
    </citation>
    <scope>NUCLEOTIDE SEQUENCE [LARGE SCALE GENOMIC DNA]</scope>
    <source>
        <strain evidence="3 4">1P10ME</strain>
    </source>
</reference>
<dbReference type="EMBL" id="JHAC01000026">
    <property type="protein sequence ID" value="EYB68138.1"/>
    <property type="molecule type" value="Genomic_DNA"/>
</dbReference>
<feature type="compositionally biased region" description="Basic and acidic residues" evidence="1">
    <location>
        <begin position="324"/>
        <end position="334"/>
    </location>
</feature>
<dbReference type="InterPro" id="IPR001279">
    <property type="entry name" value="Metallo-B-lactamas"/>
</dbReference>
<dbReference type="PANTHER" id="PTHR42951:SF14">
    <property type="entry name" value="METALLO-BETA-LACTAMASE SUPERFAMILY PROTEIN"/>
    <property type="match status" value="1"/>
</dbReference>
<feature type="domain" description="Metallo-beta-lactamase" evidence="2">
    <location>
        <begin position="33"/>
        <end position="253"/>
    </location>
</feature>
<evidence type="ECO:0000256" key="1">
    <source>
        <dbReference type="SAM" id="MobiDB-lite"/>
    </source>
</evidence>
<comment type="caution">
    <text evidence="3">The sequence shown here is derived from an EMBL/GenBank/DDBJ whole genome shotgun (WGS) entry which is preliminary data.</text>
</comment>
<dbReference type="InterPro" id="IPR050855">
    <property type="entry name" value="NDM-1-like"/>
</dbReference>
<organism evidence="3 4">
    <name type="scientific">Deinococcus phoenicis</name>
    <dbReference type="NCBI Taxonomy" id="1476583"/>
    <lineage>
        <taxon>Bacteria</taxon>
        <taxon>Thermotogati</taxon>
        <taxon>Deinococcota</taxon>
        <taxon>Deinococci</taxon>
        <taxon>Deinococcales</taxon>
        <taxon>Deinococcaceae</taxon>
        <taxon>Deinococcus</taxon>
    </lineage>
</organism>
<dbReference type="OrthoDB" id="9761531at2"/>
<keyword evidence="4" id="KW-1185">Reference proteome</keyword>
<dbReference type="PATRIC" id="fig|1476583.3.peg.1777"/>
<accession>A0A016QQ00</accession>
<evidence type="ECO:0000313" key="3">
    <source>
        <dbReference type="EMBL" id="EYB68138.1"/>
    </source>
</evidence>
<dbReference type="eggNOG" id="COG0491">
    <property type="taxonomic scope" value="Bacteria"/>
</dbReference>
<dbReference type="RefSeq" id="WP_034356955.1">
    <property type="nucleotide sequence ID" value="NZ_JHAC01000026.1"/>
</dbReference>
<protein>
    <recommendedName>
        <fullName evidence="2">Metallo-beta-lactamase domain-containing protein</fullName>
    </recommendedName>
</protein>
<proteinExistence type="predicted"/>
<sequence length="345" mass="37475">MTAALSPPRLARHVTCSGARVYTLTLDAFPHLSVNVFLVVIGERDVPSYTALIDTGSSQSGSTEGLMAGLAAVREQWGERWSWDTLSRIVITHAHLDHVAGLPFVRALTNAPVAAHRVAAPTIQNPQAAREAAVLGVEEELRWAGIGGDEYAARMRKRAGHLMLPVGVAVETVLQGGERLDGHFGVIHTPGHAGGQVCLQLDDVLLSADHLLPHNSPPLRAERAQPWGGLAHYLASLDRIAALDGVTLALGSHGGPMTDWRGRLRQLRERNAHKLQAVLDASDRPLTVRELTLKLYPRLNPVQALLLLDQTGALVEELVRRGQLEEGKGERDTEGMWPSVFRRIP</sequence>
<feature type="region of interest" description="Disordered" evidence="1">
    <location>
        <begin position="324"/>
        <end position="345"/>
    </location>
</feature>
<dbReference type="AlphaFoldDB" id="A0A016QQ00"/>